<organism evidence="3 4">
    <name type="scientific">Paramarasmius palmivorus</name>
    <dbReference type="NCBI Taxonomy" id="297713"/>
    <lineage>
        <taxon>Eukaryota</taxon>
        <taxon>Fungi</taxon>
        <taxon>Dikarya</taxon>
        <taxon>Basidiomycota</taxon>
        <taxon>Agaricomycotina</taxon>
        <taxon>Agaricomycetes</taxon>
        <taxon>Agaricomycetidae</taxon>
        <taxon>Agaricales</taxon>
        <taxon>Marasmiineae</taxon>
        <taxon>Marasmiaceae</taxon>
        <taxon>Paramarasmius</taxon>
    </lineage>
</organism>
<dbReference type="GO" id="GO:0006891">
    <property type="term" value="P:intra-Golgi vesicle-mediated transport"/>
    <property type="evidence" value="ECO:0007669"/>
    <property type="project" value="TreeGrafter"/>
</dbReference>
<reference evidence="3 4" key="1">
    <citation type="submission" date="2024-01" db="EMBL/GenBank/DDBJ databases">
        <title>A draft genome for a cacao thread blight-causing isolate of Paramarasmius palmivorus.</title>
        <authorList>
            <person name="Baruah I.K."/>
            <person name="Bukari Y."/>
            <person name="Amoako-Attah I."/>
            <person name="Meinhardt L.W."/>
            <person name="Bailey B.A."/>
            <person name="Cohen S.P."/>
        </authorList>
    </citation>
    <scope>NUCLEOTIDE SEQUENCE [LARGE SCALE GENOMIC DNA]</scope>
    <source>
        <strain evidence="3 4">GH-12</strain>
    </source>
</reference>
<dbReference type="AlphaFoldDB" id="A0AAW0CXS5"/>
<dbReference type="GO" id="GO:0017119">
    <property type="term" value="C:Golgi transport complex"/>
    <property type="evidence" value="ECO:0007669"/>
    <property type="project" value="TreeGrafter"/>
</dbReference>
<dbReference type="EMBL" id="JAYKXP010000030">
    <property type="protein sequence ID" value="KAK7042899.1"/>
    <property type="molecule type" value="Genomic_DNA"/>
</dbReference>
<evidence type="ECO:0000256" key="1">
    <source>
        <dbReference type="SAM" id="MobiDB-lite"/>
    </source>
</evidence>
<evidence type="ECO:0000313" key="4">
    <source>
        <dbReference type="Proteomes" id="UP001383192"/>
    </source>
</evidence>
<dbReference type="Proteomes" id="UP001383192">
    <property type="component" value="Unassembled WGS sequence"/>
</dbReference>
<feature type="domain" description="Conserved oligomeric Golgi complex subunit 3 C-terminal" evidence="2">
    <location>
        <begin position="24"/>
        <end position="148"/>
    </location>
</feature>
<name>A0AAW0CXS5_9AGAR</name>
<dbReference type="PANTHER" id="PTHR13302">
    <property type="entry name" value="CONSERVED OLIGOMERIC GOLGI COMPLEX COMPONENT 3"/>
    <property type="match status" value="1"/>
</dbReference>
<dbReference type="InterPro" id="IPR048685">
    <property type="entry name" value="COG3_C"/>
</dbReference>
<dbReference type="GO" id="GO:0006886">
    <property type="term" value="P:intracellular protein transport"/>
    <property type="evidence" value="ECO:0007669"/>
    <property type="project" value="InterPro"/>
</dbReference>
<dbReference type="GO" id="GO:0016020">
    <property type="term" value="C:membrane"/>
    <property type="evidence" value="ECO:0007669"/>
    <property type="project" value="InterPro"/>
</dbReference>
<sequence length="324" mass="34978">MVDIPFYSSSSSSASSASSASSHEDDEEEPQNTLKTSTLLHPLLQDAQTRLFFKAQSVVQSDIRYFVPTTILSFSGEEEYETIKKTTWVLDQLRDYVDPAIYKDIATEAFLLCLDSLHAATAGKEGLEPKVWLVKQVMALRDVVRRVGFDDSALGSGVEVPSAYVGGGGGGGGMADTLSLTSLLGAGVGGVGSVLASFGVLGDDTKSKGGVEGVRRAITQSLRVACQGVIEEAAQTICAPLGTSTSSTTHDTKTPTPDPEEFKSAYVETITKIRAFKETEGLVRYVRERVEDEYAVFRLKEEHKGEGKGEVMDEMELRVWLKSV</sequence>
<feature type="region of interest" description="Disordered" evidence="1">
    <location>
        <begin position="241"/>
        <end position="260"/>
    </location>
</feature>
<dbReference type="PANTHER" id="PTHR13302:SF8">
    <property type="entry name" value="CONSERVED OLIGOMERIC GOLGI COMPLEX SUBUNIT 3"/>
    <property type="match status" value="1"/>
</dbReference>
<feature type="region of interest" description="Disordered" evidence="1">
    <location>
        <begin position="1"/>
        <end position="34"/>
    </location>
</feature>
<gene>
    <name evidence="3" type="primary">COG3_1</name>
    <name evidence="3" type="ORF">VNI00_008634</name>
</gene>
<dbReference type="GO" id="GO:0005801">
    <property type="term" value="C:cis-Golgi network"/>
    <property type="evidence" value="ECO:0007669"/>
    <property type="project" value="InterPro"/>
</dbReference>
<dbReference type="Pfam" id="PF20671">
    <property type="entry name" value="COG3_C"/>
    <property type="match status" value="1"/>
</dbReference>
<dbReference type="InterPro" id="IPR007265">
    <property type="entry name" value="COG_su3"/>
</dbReference>
<dbReference type="GO" id="GO:0007030">
    <property type="term" value="P:Golgi organization"/>
    <property type="evidence" value="ECO:0007669"/>
    <property type="project" value="TreeGrafter"/>
</dbReference>
<comment type="caution">
    <text evidence="3">The sequence shown here is derived from an EMBL/GenBank/DDBJ whole genome shotgun (WGS) entry which is preliminary data.</text>
</comment>
<evidence type="ECO:0000259" key="2">
    <source>
        <dbReference type="Pfam" id="PF20671"/>
    </source>
</evidence>
<proteinExistence type="predicted"/>
<accession>A0AAW0CXS5</accession>
<evidence type="ECO:0000313" key="3">
    <source>
        <dbReference type="EMBL" id="KAK7042899.1"/>
    </source>
</evidence>
<keyword evidence="4" id="KW-1185">Reference proteome</keyword>
<feature type="compositionally biased region" description="Low complexity" evidence="1">
    <location>
        <begin position="8"/>
        <end position="21"/>
    </location>
</feature>
<protein>
    <submittedName>
        <fullName evidence="3">Golgi transport complex subunit 3</fullName>
    </submittedName>
</protein>